<evidence type="ECO:0000313" key="4">
    <source>
        <dbReference type="Proteomes" id="UP001597463"/>
    </source>
</evidence>
<dbReference type="SUPFAM" id="SSF54626">
    <property type="entry name" value="Chalcone isomerase"/>
    <property type="match status" value="1"/>
</dbReference>
<feature type="domain" description="Chalcone isomerase" evidence="2">
    <location>
        <begin position="40"/>
        <end position="206"/>
    </location>
</feature>
<dbReference type="Gene3D" id="3.50.70.10">
    <property type="match status" value="1"/>
</dbReference>
<evidence type="ECO:0000256" key="1">
    <source>
        <dbReference type="SAM" id="SignalP"/>
    </source>
</evidence>
<gene>
    <name evidence="3" type="ORF">ACFSW6_12705</name>
</gene>
<proteinExistence type="predicted"/>
<sequence>MPIPPPCRAAWAAATLAGLLAAAAPAMVRAADNANAAVQTLHGVRYEPHAEVGGQKLRLNGAGTRYKAVFKVYTAGLYLEKPARSLQEIAALPGPKRMSVTMLRDIDSSELGKLFSRGMEDNMERAAFSKLVPGVLRMSQIFTDHKKLLAGETFTVDWIPRHGTQVTVKGQPQGEPFKEPEFFQALLGIWLGPHPADEQLKKALLGEAS</sequence>
<evidence type="ECO:0000313" key="3">
    <source>
        <dbReference type="EMBL" id="MFD2754952.1"/>
    </source>
</evidence>
<accession>A0ABW5UMX6</accession>
<organism evidence="3 4">
    <name type="scientific">Comamonas terrae</name>
    <dbReference type="NCBI Taxonomy" id="673548"/>
    <lineage>
        <taxon>Bacteria</taxon>
        <taxon>Pseudomonadati</taxon>
        <taxon>Pseudomonadota</taxon>
        <taxon>Betaproteobacteria</taxon>
        <taxon>Burkholderiales</taxon>
        <taxon>Comamonadaceae</taxon>
        <taxon>Comamonas</taxon>
    </lineage>
</organism>
<dbReference type="Pfam" id="PF16036">
    <property type="entry name" value="Chalcone_3"/>
    <property type="match status" value="1"/>
</dbReference>
<protein>
    <submittedName>
        <fullName evidence="3">Chalcone isomerase family protein</fullName>
    </submittedName>
</protein>
<reference evidence="4" key="1">
    <citation type="journal article" date="2019" name="Int. J. Syst. Evol. Microbiol.">
        <title>The Global Catalogue of Microorganisms (GCM) 10K type strain sequencing project: providing services to taxonomists for standard genome sequencing and annotation.</title>
        <authorList>
            <consortium name="The Broad Institute Genomics Platform"/>
            <consortium name="The Broad Institute Genome Sequencing Center for Infectious Disease"/>
            <person name="Wu L."/>
            <person name="Ma J."/>
        </authorList>
    </citation>
    <scope>NUCLEOTIDE SEQUENCE [LARGE SCALE GENOMIC DNA]</scope>
    <source>
        <strain evidence="4">TISTR 1906</strain>
    </source>
</reference>
<dbReference type="RefSeq" id="WP_370671023.1">
    <property type="nucleotide sequence ID" value="NZ_BCNT01000005.1"/>
</dbReference>
<dbReference type="Proteomes" id="UP001597463">
    <property type="component" value="Unassembled WGS sequence"/>
</dbReference>
<dbReference type="InterPro" id="IPR036298">
    <property type="entry name" value="Chalcone_isomerase_sf"/>
</dbReference>
<dbReference type="EMBL" id="JBHUMV010000005">
    <property type="protein sequence ID" value="MFD2754952.1"/>
    <property type="molecule type" value="Genomic_DNA"/>
</dbReference>
<evidence type="ECO:0000259" key="2">
    <source>
        <dbReference type="Pfam" id="PF16036"/>
    </source>
</evidence>
<dbReference type="GO" id="GO:0016853">
    <property type="term" value="F:isomerase activity"/>
    <property type="evidence" value="ECO:0007669"/>
    <property type="project" value="UniProtKB-KW"/>
</dbReference>
<feature type="signal peptide" evidence="1">
    <location>
        <begin position="1"/>
        <end position="30"/>
    </location>
</feature>
<feature type="chain" id="PRO_5045222642" evidence="1">
    <location>
        <begin position="31"/>
        <end position="209"/>
    </location>
</feature>
<keyword evidence="1" id="KW-0732">Signal</keyword>
<keyword evidence="4" id="KW-1185">Reference proteome</keyword>
<comment type="caution">
    <text evidence="3">The sequence shown here is derived from an EMBL/GenBank/DDBJ whole genome shotgun (WGS) entry which is preliminary data.</text>
</comment>
<name>A0ABW5UMX6_9BURK</name>
<keyword evidence="3" id="KW-0413">Isomerase</keyword>
<dbReference type="InterPro" id="IPR016088">
    <property type="entry name" value="Chalcone_isomerase_3-sand"/>
</dbReference>
<dbReference type="InterPro" id="IPR016087">
    <property type="entry name" value="Chalcone_isomerase"/>
</dbReference>